<evidence type="ECO:0000259" key="1">
    <source>
        <dbReference type="PROSITE" id="PS51186"/>
    </source>
</evidence>
<organism evidence="2 3">
    <name type="scientific">Cellulomonas chengniuliangii</name>
    <dbReference type="NCBI Taxonomy" id="2968084"/>
    <lineage>
        <taxon>Bacteria</taxon>
        <taxon>Bacillati</taxon>
        <taxon>Actinomycetota</taxon>
        <taxon>Actinomycetes</taxon>
        <taxon>Micrococcales</taxon>
        <taxon>Cellulomonadaceae</taxon>
        <taxon>Cellulomonas</taxon>
    </lineage>
</organism>
<reference evidence="2 3" key="1">
    <citation type="submission" date="2022-07" db="EMBL/GenBank/DDBJ databases">
        <title>Novel species in genus cellulomonas.</title>
        <authorList>
            <person name="Ye L."/>
        </authorList>
    </citation>
    <scope>NUCLEOTIDE SEQUENCE [LARGE SCALE GENOMIC DNA]</scope>
    <source>
        <strain evidence="3">zg-Y338</strain>
    </source>
</reference>
<evidence type="ECO:0000313" key="3">
    <source>
        <dbReference type="Proteomes" id="UP001316189"/>
    </source>
</evidence>
<dbReference type="PANTHER" id="PTHR43792:SF13">
    <property type="entry name" value="ACETYLTRANSFERASE"/>
    <property type="match status" value="1"/>
</dbReference>
<dbReference type="Gene3D" id="3.40.630.30">
    <property type="match status" value="1"/>
</dbReference>
<dbReference type="PROSITE" id="PS51186">
    <property type="entry name" value="GNAT"/>
    <property type="match status" value="1"/>
</dbReference>
<dbReference type="CDD" id="cd04301">
    <property type="entry name" value="NAT_SF"/>
    <property type="match status" value="1"/>
</dbReference>
<feature type="domain" description="N-acetyltransferase" evidence="1">
    <location>
        <begin position="26"/>
        <end position="182"/>
    </location>
</feature>
<dbReference type="PANTHER" id="PTHR43792">
    <property type="entry name" value="GNAT FAMILY, PUTATIVE (AFU_ORTHOLOGUE AFUA_3G00765)-RELATED-RELATED"/>
    <property type="match status" value="1"/>
</dbReference>
<proteinExistence type="predicted"/>
<dbReference type="EMBL" id="CP101988">
    <property type="protein sequence ID" value="UUI75263.1"/>
    <property type="molecule type" value="Genomic_DNA"/>
</dbReference>
<dbReference type="InterPro" id="IPR000182">
    <property type="entry name" value="GNAT_dom"/>
</dbReference>
<dbReference type="SUPFAM" id="SSF55729">
    <property type="entry name" value="Acyl-CoA N-acyltransferases (Nat)"/>
    <property type="match status" value="1"/>
</dbReference>
<protein>
    <submittedName>
        <fullName evidence="2">GNAT family N-acetyltransferase</fullName>
    </submittedName>
</protein>
<name>A0ABY5L3V2_9CELL</name>
<dbReference type="Pfam" id="PF13302">
    <property type="entry name" value="Acetyltransf_3"/>
    <property type="match status" value="1"/>
</dbReference>
<sequence length="182" mass="19109">MTTDDPAQVSSPAGSATVELVALPAATLRSLAAGDLAAANLTAPAPLTPLFVGARARYVWGLRSRQVEADPAAVPWITGAVVDTATGAVVGYAGFHGPPDAQGMVEVGYTIDPDHRRRGHARAALRALLDRARREPSVRVVRATISPDNAASRSLVLQHGFVEVGEQWDDEDGLEIVFEVPA</sequence>
<gene>
    <name evidence="2" type="ORF">NP064_16115</name>
</gene>
<keyword evidence="3" id="KW-1185">Reference proteome</keyword>
<dbReference type="Proteomes" id="UP001316189">
    <property type="component" value="Chromosome"/>
</dbReference>
<accession>A0ABY5L3V2</accession>
<dbReference type="InterPro" id="IPR016181">
    <property type="entry name" value="Acyl_CoA_acyltransferase"/>
</dbReference>
<dbReference type="InterPro" id="IPR051531">
    <property type="entry name" value="N-acetyltransferase"/>
</dbReference>
<dbReference type="RefSeq" id="WP_227568658.1">
    <property type="nucleotide sequence ID" value="NZ_CP101988.1"/>
</dbReference>
<evidence type="ECO:0000313" key="2">
    <source>
        <dbReference type="EMBL" id="UUI75263.1"/>
    </source>
</evidence>